<dbReference type="EMBL" id="MDYQ01000002">
    <property type="protein sequence ID" value="PRP89648.1"/>
    <property type="molecule type" value="Genomic_DNA"/>
</dbReference>
<keyword evidence="1" id="KW-0175">Coiled coil</keyword>
<comment type="caution">
    <text evidence="3">The sequence shown here is derived from an EMBL/GenBank/DDBJ whole genome shotgun (WGS) entry which is preliminary data.</text>
</comment>
<keyword evidence="4" id="KW-1185">Reference proteome</keyword>
<dbReference type="AlphaFoldDB" id="A0A2P6P0D9"/>
<feature type="compositionally biased region" description="Basic and acidic residues" evidence="2">
    <location>
        <begin position="808"/>
        <end position="842"/>
    </location>
</feature>
<feature type="compositionally biased region" description="Basic residues" evidence="2">
    <location>
        <begin position="843"/>
        <end position="855"/>
    </location>
</feature>
<dbReference type="OrthoDB" id="10263316at2759"/>
<feature type="compositionally biased region" description="Basic and acidic residues" evidence="2">
    <location>
        <begin position="682"/>
        <end position="698"/>
    </location>
</feature>
<dbReference type="InParanoid" id="A0A2P6P0D9"/>
<feature type="region of interest" description="Disordered" evidence="2">
    <location>
        <begin position="808"/>
        <end position="857"/>
    </location>
</feature>
<dbReference type="PANTHER" id="PTHR48421:SF1">
    <property type="entry name" value="MYCBP-ASSOCIATED PROTEIN"/>
    <property type="match status" value="1"/>
</dbReference>
<gene>
    <name evidence="3" type="ORF">PROFUN_00912</name>
</gene>
<dbReference type="STRING" id="1890364.A0A2P6P0D9"/>
<dbReference type="PANTHER" id="PTHR48421">
    <property type="entry name" value="MYCBP-ASSOCIATED PROTEIN"/>
    <property type="match status" value="1"/>
</dbReference>
<feature type="region of interest" description="Disordered" evidence="2">
    <location>
        <begin position="682"/>
        <end position="737"/>
    </location>
</feature>
<accession>A0A2P6P0D9</accession>
<dbReference type="Pfam" id="PF14646">
    <property type="entry name" value="MYCBPAP"/>
    <property type="match status" value="1"/>
</dbReference>
<feature type="coiled-coil region" evidence="1">
    <location>
        <begin position="497"/>
        <end position="524"/>
    </location>
</feature>
<reference evidence="3 4" key="1">
    <citation type="journal article" date="2018" name="Genome Biol. Evol.">
        <title>Multiple Roots of Fruiting Body Formation in Amoebozoa.</title>
        <authorList>
            <person name="Hillmann F."/>
            <person name="Forbes G."/>
            <person name="Novohradska S."/>
            <person name="Ferling I."/>
            <person name="Riege K."/>
            <person name="Groth M."/>
            <person name="Westermann M."/>
            <person name="Marz M."/>
            <person name="Spaller T."/>
            <person name="Winckler T."/>
            <person name="Schaap P."/>
            <person name="Glockner G."/>
        </authorList>
    </citation>
    <scope>NUCLEOTIDE SEQUENCE [LARGE SCALE GENOMIC DNA]</scope>
    <source>
        <strain evidence="3 4">Jena</strain>
    </source>
</reference>
<feature type="region of interest" description="Disordered" evidence="2">
    <location>
        <begin position="54"/>
        <end position="92"/>
    </location>
</feature>
<dbReference type="Proteomes" id="UP000241769">
    <property type="component" value="Unassembled WGS sequence"/>
</dbReference>
<sequence length="948" mass="108617">MSLNHLDHSNFSTQWNAAEILRPSSHVQSYRPSFVPFYNHHWLPNKFDDVREAEGANSQNTDQQDNHTESNSNERGRRSASNESRGGGRDIIVAKKVKPLKHITDHIVMDPGLSEVPMSVLLTKSMEPRRDGDGNYLSRSMLGQPTDYQDMKSSIVGKTDDDLRYEGQSYSREQTQQEEFLKKIERKKKKEERERAKNLQSMQVFMKTQFLRQERALERWNKMLSEWDDIKTDLMLKSNKNRASDLVIARSEEFRYVKESRDIAEQKIRTSKGRPLDDLWTSFEPIGNPSRGIFSFKKQPTDEPVEIIRNPKLARPTTGDAIRHELLAHQMKPSLGTMDVQGLEIVGRGLQVTLSASSTRQGTVQSSLGSYGVREDESFLSEGEGELFISEDMDQCSPSSKGPAAAFDRNDIFMEVELNRLKKERVVLKNTGTTAVYYSWNQIEKESFFSIPKDDIRRFYFDQHNGVILPGQEIYNQSWRLTTRPTLTNMNELIINVKAVAIRRDEFTAERESLEQRLAQREIVAGVQSIIEDVFNRTLDARSRKDKIVEEVLEITAFNNEERQREQLATQNTEIQLFYSPHLYSSIVDLASKITSTPTVSVLTLGQLIQKVEDINVQAHLYEELNEIVSRGSVPPPPSVEPTFMKRIANALLLELVFGIPDLSRRERDRLKLPPKRFLVSHEEEGVATQHMEEKEQEVGTQDGVSVKDRDRSTASNRRRRAKRGNHASSTLLLTTSTPQLQKLESIRKLVPPTHEESVQIVENSAEDKRLDGEYRKNIYGAIRGVVADMLIRFEFLTQHLPKKIVQKEEKIPKDEPAQETTEETKADTDEEVEKKEEENAKKRGRRRMARKAGGQRKTLIQEQSLVAIRDTLSKHPFGTTIFSSDDDSSSSEWVANADDAKARRCHVTFNADEKCIIIINDEYFGDEKDWKGFTRNIGGGERKAKDL</sequence>
<evidence type="ECO:0000313" key="4">
    <source>
        <dbReference type="Proteomes" id="UP000241769"/>
    </source>
</evidence>
<evidence type="ECO:0000256" key="2">
    <source>
        <dbReference type="SAM" id="MobiDB-lite"/>
    </source>
</evidence>
<protein>
    <recommendedName>
        <fullName evidence="5">MYCBP-associated protein</fullName>
    </recommendedName>
</protein>
<evidence type="ECO:0000256" key="1">
    <source>
        <dbReference type="SAM" id="Coils"/>
    </source>
</evidence>
<name>A0A2P6P0D9_9EUKA</name>
<feature type="compositionally biased region" description="Basic residues" evidence="2">
    <location>
        <begin position="717"/>
        <end position="726"/>
    </location>
</feature>
<proteinExistence type="predicted"/>
<feature type="compositionally biased region" description="Basic and acidic residues" evidence="2">
    <location>
        <begin position="64"/>
        <end position="77"/>
    </location>
</feature>
<dbReference type="InterPro" id="IPR032707">
    <property type="entry name" value="MYCBPAP"/>
</dbReference>
<feature type="coiled-coil region" evidence="1">
    <location>
        <begin position="174"/>
        <end position="202"/>
    </location>
</feature>
<evidence type="ECO:0008006" key="5">
    <source>
        <dbReference type="Google" id="ProtNLM"/>
    </source>
</evidence>
<evidence type="ECO:0000313" key="3">
    <source>
        <dbReference type="EMBL" id="PRP89648.1"/>
    </source>
</evidence>
<organism evidence="3 4">
    <name type="scientific">Planoprotostelium fungivorum</name>
    <dbReference type="NCBI Taxonomy" id="1890364"/>
    <lineage>
        <taxon>Eukaryota</taxon>
        <taxon>Amoebozoa</taxon>
        <taxon>Evosea</taxon>
        <taxon>Variosea</taxon>
        <taxon>Cavosteliida</taxon>
        <taxon>Cavosteliaceae</taxon>
        <taxon>Planoprotostelium</taxon>
    </lineage>
</organism>